<keyword evidence="2" id="KW-0732">Signal</keyword>
<dbReference type="EMBL" id="CP108318">
    <property type="protein sequence ID" value="WTW63315.1"/>
    <property type="molecule type" value="Genomic_DNA"/>
</dbReference>
<feature type="signal peptide" evidence="2">
    <location>
        <begin position="1"/>
        <end position="25"/>
    </location>
</feature>
<organism evidence="3">
    <name type="scientific">Streptomyces sp. NBC_00003</name>
    <dbReference type="NCBI Taxonomy" id="2903608"/>
    <lineage>
        <taxon>Bacteria</taxon>
        <taxon>Bacillati</taxon>
        <taxon>Actinomycetota</taxon>
        <taxon>Actinomycetes</taxon>
        <taxon>Kitasatosporales</taxon>
        <taxon>Streptomycetaceae</taxon>
        <taxon>Streptomyces</taxon>
    </lineage>
</organism>
<gene>
    <name evidence="3" type="ORF">OG549_23150</name>
</gene>
<feature type="region of interest" description="Disordered" evidence="1">
    <location>
        <begin position="103"/>
        <end position="135"/>
    </location>
</feature>
<dbReference type="AlphaFoldDB" id="A0AAU2V7R4"/>
<evidence type="ECO:0000313" key="3">
    <source>
        <dbReference type="EMBL" id="WTW63315.1"/>
    </source>
</evidence>
<name>A0AAU2V7R4_9ACTN</name>
<sequence length="166" mass="16304">MGITSRAGLASVMACMATAASVAPAAAIASAPYVPIAPPLRVLNTVLPFEAPTVNTGMPLPIPGAPNGPRYVKGKLLPTNMVPAIPFDTALPNTHIGTPLPNPLTAGSLETPELVSPESPLHAATPGANIGAPLGGPRAGLPPLAMPAAGVSAPAVQGNPDATALL</sequence>
<proteinExistence type="predicted"/>
<evidence type="ECO:0000256" key="1">
    <source>
        <dbReference type="SAM" id="MobiDB-lite"/>
    </source>
</evidence>
<protein>
    <submittedName>
        <fullName evidence="3">Uncharacterized protein</fullName>
    </submittedName>
</protein>
<feature type="chain" id="PRO_5043816210" evidence="2">
    <location>
        <begin position="26"/>
        <end position="166"/>
    </location>
</feature>
<accession>A0AAU2V7R4</accession>
<evidence type="ECO:0000256" key="2">
    <source>
        <dbReference type="SAM" id="SignalP"/>
    </source>
</evidence>
<reference evidence="3" key="1">
    <citation type="submission" date="2022-10" db="EMBL/GenBank/DDBJ databases">
        <title>The complete genomes of actinobacterial strains from the NBC collection.</title>
        <authorList>
            <person name="Joergensen T.S."/>
            <person name="Alvarez Arevalo M."/>
            <person name="Sterndorff E.B."/>
            <person name="Faurdal D."/>
            <person name="Vuksanovic O."/>
            <person name="Mourched A.-S."/>
            <person name="Charusanti P."/>
            <person name="Shaw S."/>
            <person name="Blin K."/>
            <person name="Weber T."/>
        </authorList>
    </citation>
    <scope>NUCLEOTIDE SEQUENCE</scope>
    <source>
        <strain evidence="3">NBC_00003</strain>
    </source>
</reference>